<dbReference type="PANTHER" id="PTHR45752">
    <property type="entry name" value="LEUCINE-RICH REPEAT-CONTAINING"/>
    <property type="match status" value="1"/>
</dbReference>
<dbReference type="InterPro" id="IPR032675">
    <property type="entry name" value="LRR_dom_sf"/>
</dbReference>
<feature type="domain" description="Gram-positive cocci surface proteins LPxTG" evidence="7">
    <location>
        <begin position="1459"/>
        <end position="1492"/>
    </location>
</feature>
<feature type="compositionally biased region" description="Low complexity" evidence="5">
    <location>
        <begin position="1384"/>
        <end position="1397"/>
    </location>
</feature>
<keyword evidence="4" id="KW-0572">Peptidoglycan-anchor</keyword>
<dbReference type="eggNOG" id="COG3266">
    <property type="taxonomic scope" value="Bacteria"/>
</dbReference>
<keyword evidence="2" id="KW-0964">Secreted</keyword>
<reference evidence="8 9" key="1">
    <citation type="submission" date="2012-06" db="EMBL/GenBank/DDBJ databases">
        <title>Draft Genome Sequence of Lactobacillus pasteurii CRBIP 24.76T.</title>
        <authorList>
            <person name="Cousin S."/>
            <person name="Bouchier C."/>
            <person name="Loux V."/>
            <person name="Ma L."/>
            <person name="Creno S."/>
            <person name="Bizet C."/>
            <person name="Clermont D."/>
        </authorList>
    </citation>
    <scope>NUCLEOTIDE SEQUENCE [LARGE SCALE GENOMIC DNA]</scope>
    <source>
        <strain evidence="9">CRBIP 24.76T</strain>
    </source>
</reference>
<gene>
    <name evidence="8" type="ORF">BN53_02445</name>
</gene>
<dbReference type="InterPro" id="IPR050715">
    <property type="entry name" value="LRR-SigEffector_domain"/>
</dbReference>
<feature type="region of interest" description="Disordered" evidence="5">
    <location>
        <begin position="46"/>
        <end position="175"/>
    </location>
</feature>
<evidence type="ECO:0000313" key="8">
    <source>
        <dbReference type="EMBL" id="CCI84961.1"/>
    </source>
</evidence>
<dbReference type="STRING" id="1423790.BN53_02445"/>
<dbReference type="EMBL" id="CAKD01000013">
    <property type="protein sequence ID" value="CCI84961.1"/>
    <property type="molecule type" value="Genomic_DNA"/>
</dbReference>
<dbReference type="NCBIfam" id="TIGR01167">
    <property type="entry name" value="LPXTG_anchor"/>
    <property type="match status" value="1"/>
</dbReference>
<dbReference type="PANTHER" id="PTHR45752:SF187">
    <property type="entry name" value="LEUCINE-RICH REPEAT AND IQ DOMAIN-CONTAINING PROTEIN 4"/>
    <property type="match status" value="1"/>
</dbReference>
<evidence type="ECO:0000256" key="6">
    <source>
        <dbReference type="SAM" id="SignalP"/>
    </source>
</evidence>
<dbReference type="Pfam" id="PF03382">
    <property type="entry name" value="DUF285"/>
    <property type="match status" value="3"/>
</dbReference>
<keyword evidence="9" id="KW-1185">Reference proteome</keyword>
<dbReference type="NCBIfam" id="TIGR02167">
    <property type="entry name" value="Liste_lipo_26"/>
    <property type="match status" value="10"/>
</dbReference>
<sequence>MRFSTRPKYTLRKLTIGLVSVFFGTVVIAVSRHAHAAVVDSDQDKPGLVIKTSTDKPLSVETTTTTEETSTPSTTEVTEFDGTKEEAPPVVEESVAEESVSEVDNDENAEKDTETSNNSVVEPNSTVNTGNAIEKASSELATVEKTEPSKEESVEEKTTEKVESDADKTGKVRTKRAAASEANQVVDQINWDAILYETYDKDVKITGWDLEKGGYDVLLPNTWDFQQKGIIGEDGVATISSGDMHKIVLDITDVSKLPDPDQKSSITISHNGGSKLIASNENWSRTFSVQNEYQRFNPYYNPNLIAIDANHLDTYKITNMEGIFYKLYSLHSLNIEDWNVSNVKSLSHAFGNTSLTNLDLNSWDTQSLINLDSAFIGIRTLASLKIDKWNTSKITNIERFLVNTSNLKEINLAAWDTSKIITASYAFKDSGLEELDVSNWDTSNLKYANYMFSGTSFSFLGVSRWDTSNLINATAMFSDMRSLTKLDVSKWDTSNLTTIANMFENATSLENLDVSRWDTHNIKDMQYAFDNTQKLQKLDVSKWNTSNVINLSNTFANSRSLKDLDVSKWNTSNVTNMNATFSGLKFSRLDISNWDTSKVNSMVRTFARTDLEHLDISKWNTSNVINMYGMFEYSNKISFLDISKWDTSNVKKFESMFSGMTNLDNLDVSKWDTSSGTNFRYMFSSAKKLSKLDIDNWDMSKAIEIYGMFLNTINLESINVSKWDVSNVKNMHFVFSGSGIKNLDLSTWNTQNVELAWQFFRDTKTLETINLSNLNFNNLVYNSEKPWGETFEGSSVKVIYADNYQGPLIPGYDRNAPLVIITNNTTPITNEEEWNRTNKLTFKIDNQINGTTSTKTDKFSSIIFKSVDDLHSQINDKINNLKAQLEDGGKNEVTITLTSSPADLADEVNGIYKVVVRAATASQEVRFVNQNNPSEIISSSSYQGKIGESKDFSLSVPERWKLADGQTIPTSITFTKDAAPIIIGLVHDTVLIDQPVNAGDLIPNKGNVIYEKTITNDDLTYNVTRTITIHNEPNSSTRVRRSLDNTRTIEETVSFKKTYTLDLVTMELTDNGFELAPGSAQGFTAFTPTNYAGYNYTVSPNSDALNAVDRVAPTTSSFNVDIFYEILEDTQVIEFVDKDTNEIVGPTYSVTGQVSKTIATPKMPVPDGWKLVDGQIIPTEVLIIQKAKPIRILIEHDIKEISENRDDLTKLVTRTINIVDPHTNQTSSQKQTAEFKRSAFIDQVTGEVVRYSDWDKAESTLAAVITPIIPGYTASTSVGVLIVTPESEDSEVTVTYTASDGKQTIIFIEKASETELSRSTVNGKTNETIKTDLQVPSGYKLVDGQTIPTEITIGPKDEPIKIYVEKVATPVTPTPEIPTPDPTITPEEPTESEVVTTEDIKITDTDNSKTEEETTTSKEHLEVKDLDHKSSNGKTTKAKLTIVSTSANPDSSTASQATLPQTGEKSRLLSLLLGLSLSVLGLTALFKKRDNG</sequence>
<keyword evidence="3 6" id="KW-0732">Signal</keyword>
<dbReference type="RefSeq" id="WP_009559517.1">
    <property type="nucleotide sequence ID" value="NZ_AYZN01000002.1"/>
</dbReference>
<dbReference type="InterPro" id="IPR019931">
    <property type="entry name" value="LPXTG_anchor"/>
</dbReference>
<feature type="compositionally biased region" description="Low complexity" evidence="5">
    <location>
        <begin position="59"/>
        <end position="77"/>
    </location>
</feature>
<evidence type="ECO:0000256" key="4">
    <source>
        <dbReference type="ARBA" id="ARBA00023088"/>
    </source>
</evidence>
<evidence type="ECO:0000256" key="2">
    <source>
        <dbReference type="ARBA" id="ARBA00022525"/>
    </source>
</evidence>
<comment type="caution">
    <text evidence="8">The sequence shown here is derived from an EMBL/GenBank/DDBJ whole genome shotgun (WGS) entry which is preliminary data.</text>
</comment>
<evidence type="ECO:0000256" key="1">
    <source>
        <dbReference type="ARBA" id="ARBA00022512"/>
    </source>
</evidence>
<dbReference type="Pfam" id="PF00746">
    <property type="entry name" value="Gram_pos_anchor"/>
    <property type="match status" value="1"/>
</dbReference>
<feature type="chain" id="PRO_5009961945" evidence="6">
    <location>
        <begin position="37"/>
        <end position="1492"/>
    </location>
</feature>
<feature type="compositionally biased region" description="Basic and acidic residues" evidence="5">
    <location>
        <begin position="142"/>
        <end position="170"/>
    </location>
</feature>
<dbReference type="SUPFAM" id="SSF52058">
    <property type="entry name" value="L domain-like"/>
    <property type="match status" value="1"/>
</dbReference>
<keyword evidence="8" id="KW-0449">Lipoprotein</keyword>
<dbReference type="InterPro" id="IPR011889">
    <property type="entry name" value="Liste_lipo_26"/>
</dbReference>
<name>I7LAT8_9LACO</name>
<dbReference type="Gene3D" id="3.10.20.320">
    <property type="entry name" value="Putative peptidoglycan bound protein (lpxtg motif)"/>
    <property type="match status" value="1"/>
</dbReference>
<dbReference type="Pfam" id="PF17966">
    <property type="entry name" value="Muc_B2"/>
    <property type="match status" value="1"/>
</dbReference>
<organism evidence="8 9">
    <name type="scientific">Lactobacillus pasteurii DSM 23907 = CRBIP 24.76</name>
    <dbReference type="NCBI Taxonomy" id="1423790"/>
    <lineage>
        <taxon>Bacteria</taxon>
        <taxon>Bacillati</taxon>
        <taxon>Bacillota</taxon>
        <taxon>Bacilli</taxon>
        <taxon>Lactobacillales</taxon>
        <taxon>Lactobacillaceae</taxon>
        <taxon>Lactobacillus</taxon>
    </lineage>
</organism>
<proteinExistence type="predicted"/>
<dbReference type="Proteomes" id="UP000009311">
    <property type="component" value="Unassembled WGS sequence"/>
</dbReference>
<evidence type="ECO:0000313" key="9">
    <source>
        <dbReference type="Proteomes" id="UP000009311"/>
    </source>
</evidence>
<evidence type="ECO:0000256" key="5">
    <source>
        <dbReference type="SAM" id="MobiDB-lite"/>
    </source>
</evidence>
<dbReference type="Gene3D" id="3.80.10.10">
    <property type="entry name" value="Ribonuclease Inhibitor"/>
    <property type="match status" value="2"/>
</dbReference>
<feature type="compositionally biased region" description="Polar residues" evidence="5">
    <location>
        <begin position="115"/>
        <end position="131"/>
    </location>
</feature>
<feature type="compositionally biased region" description="Basic and acidic residues" evidence="5">
    <location>
        <begin position="1398"/>
        <end position="1430"/>
    </location>
</feature>
<dbReference type="PROSITE" id="PS50847">
    <property type="entry name" value="GRAM_POS_ANCHORING"/>
    <property type="match status" value="1"/>
</dbReference>
<evidence type="ECO:0000259" key="7">
    <source>
        <dbReference type="PROSITE" id="PS50847"/>
    </source>
</evidence>
<dbReference type="PATRIC" id="fig|1423790.3.peg.1052"/>
<protein>
    <submittedName>
        <fullName evidence="8">Lipoprotein</fullName>
    </submittedName>
</protein>
<keyword evidence="1" id="KW-0134">Cell wall</keyword>
<dbReference type="Gene3D" id="2.60.40.4300">
    <property type="match status" value="2"/>
</dbReference>
<feature type="region of interest" description="Disordered" evidence="5">
    <location>
        <begin position="1371"/>
        <end position="1438"/>
    </location>
</feature>
<dbReference type="InterPro" id="IPR041495">
    <property type="entry name" value="Mub_B2"/>
</dbReference>
<feature type="compositionally biased region" description="Acidic residues" evidence="5">
    <location>
        <begin position="94"/>
        <end position="107"/>
    </location>
</feature>
<dbReference type="eggNOG" id="COG4886">
    <property type="taxonomic scope" value="Bacteria"/>
</dbReference>
<dbReference type="SUPFAM" id="SSF52047">
    <property type="entry name" value="RNI-like"/>
    <property type="match status" value="1"/>
</dbReference>
<feature type="region of interest" description="Disordered" evidence="5">
    <location>
        <begin position="1443"/>
        <end position="1462"/>
    </location>
</feature>
<feature type="compositionally biased region" description="Pro residues" evidence="5">
    <location>
        <begin position="1372"/>
        <end position="1383"/>
    </location>
</feature>
<accession>I7LAT8</accession>
<evidence type="ECO:0000256" key="3">
    <source>
        <dbReference type="ARBA" id="ARBA00022729"/>
    </source>
</evidence>
<dbReference type="InterPro" id="IPR005046">
    <property type="entry name" value="DUF285"/>
</dbReference>
<feature type="signal peptide" evidence="6">
    <location>
        <begin position="1"/>
        <end position="36"/>
    </location>
</feature>